<evidence type="ECO:0000256" key="1">
    <source>
        <dbReference type="ARBA" id="ARBA00008315"/>
    </source>
</evidence>
<dbReference type="GeneID" id="100377304"/>
<dbReference type="RefSeq" id="XP_002731042.1">
    <property type="nucleotide sequence ID" value="XM_002730996.2"/>
</dbReference>
<keyword evidence="2" id="KW-0175">Coiled coil</keyword>
<dbReference type="InterPro" id="IPR038792">
    <property type="entry name" value="CFAP97D1/2"/>
</dbReference>
<evidence type="ECO:0000313" key="3">
    <source>
        <dbReference type="Proteomes" id="UP000694865"/>
    </source>
</evidence>
<dbReference type="Pfam" id="PF13879">
    <property type="entry name" value="Hmw_CFAP97"/>
    <property type="match status" value="1"/>
</dbReference>
<reference evidence="4" key="1">
    <citation type="submission" date="2025-08" db="UniProtKB">
        <authorList>
            <consortium name="RefSeq"/>
        </authorList>
    </citation>
    <scope>IDENTIFICATION</scope>
    <source>
        <tissue evidence="4">Testes</tissue>
    </source>
</reference>
<name>A0ABM0GJ79_SACKO</name>
<dbReference type="PANTHER" id="PTHR33768">
    <property type="entry name" value="MIP11318P"/>
    <property type="match status" value="1"/>
</dbReference>
<keyword evidence="3" id="KW-1185">Reference proteome</keyword>
<gene>
    <name evidence="4" type="primary">LOC100377304</name>
</gene>
<evidence type="ECO:0000256" key="2">
    <source>
        <dbReference type="SAM" id="Coils"/>
    </source>
</evidence>
<accession>A0ABM0GJ79</accession>
<feature type="coiled-coil region" evidence="2">
    <location>
        <begin position="54"/>
        <end position="81"/>
    </location>
</feature>
<dbReference type="PANTHER" id="PTHR33768:SF3">
    <property type="entry name" value="MIP11318P"/>
    <property type="match status" value="1"/>
</dbReference>
<comment type="similarity">
    <text evidence="1">Belongs to the CFAP97 family.</text>
</comment>
<organism evidence="3 4">
    <name type="scientific">Saccoglossus kowalevskii</name>
    <name type="common">Acorn worm</name>
    <dbReference type="NCBI Taxonomy" id="10224"/>
    <lineage>
        <taxon>Eukaryota</taxon>
        <taxon>Metazoa</taxon>
        <taxon>Hemichordata</taxon>
        <taxon>Enteropneusta</taxon>
        <taxon>Harrimaniidae</taxon>
        <taxon>Saccoglossus</taxon>
    </lineage>
</organism>
<proteinExistence type="inferred from homology"/>
<dbReference type="InterPro" id="IPR029488">
    <property type="entry name" value="Hmw/CFAP97"/>
</dbReference>
<dbReference type="Proteomes" id="UP000694865">
    <property type="component" value="Unplaced"/>
</dbReference>
<protein>
    <submittedName>
        <fullName evidence="4">Uncharacterized protein C17orf105 homolog</fullName>
    </submittedName>
</protein>
<evidence type="ECO:0000313" key="4">
    <source>
        <dbReference type="RefSeq" id="XP_002731042.1"/>
    </source>
</evidence>
<sequence length="218" mass="26240">MNRGHHRAYQPITPANNKLLKKRWDQSRFDTHRRKVRNAKPVIDNKPPHIYMHLQFKLKKLQMEEERLATIERDNRILLEKMSHIMRTRGRVDNRNAYEQKSLNQTKRQRELLIITHENQAILRRILMKEAHYNHVKWEDEWSVNKKYMANIAKYPYWYGGIHEKPMNEKIDDRRNYRNATMSNISCALSSLKIQVPTYNGSLPKTFSRYSTLSVTTH</sequence>